<keyword evidence="2" id="KW-0680">Restriction system</keyword>
<feature type="domain" description="Type I restriction modification DNA specificity" evidence="5">
    <location>
        <begin position="263"/>
        <end position="384"/>
    </location>
</feature>
<dbReference type="RefSeq" id="WP_243537935.1">
    <property type="nucleotide sequence ID" value="NZ_CP093442.1"/>
</dbReference>
<keyword evidence="6" id="KW-0540">Nuclease</keyword>
<organism evidence="6 7">
    <name type="scientific">Bdellovibrio reynosensis</name>
    <dbReference type="NCBI Taxonomy" id="2835041"/>
    <lineage>
        <taxon>Bacteria</taxon>
        <taxon>Pseudomonadati</taxon>
        <taxon>Bdellovibrionota</taxon>
        <taxon>Bdellovibrionia</taxon>
        <taxon>Bdellovibrionales</taxon>
        <taxon>Pseudobdellovibrionaceae</taxon>
        <taxon>Bdellovibrio</taxon>
    </lineage>
</organism>
<dbReference type="EC" id="3.1.21.-" evidence="6"/>
<sequence>MLESVNTTTLSNLSDFGALFCDGDWIESKDQDPDGDVRLIQLADIGDGYFINKSNRYMTRKKAKELRCTFLKKGDVLIARMPDPLGRACIFPLSEENKYVTVVDIAIFRPNNTEIDSNFLMSIVNSPQIRQQISMLQSGTTRKRISRGNLGELSIPLPQLDEQRNAVNKINTLFSEIDKGTQEIESAKQKLDLYRQSILNASAFGEVTTLEEILDDDRGIFDGPFGSNLKSSDYTPSGVRVIRLENIGTLYFKDEATYISDKKYESLKKHTVFSGDIVFSSFVAEKVRACFIPEAIQFAVNKADCFCLRPNQNLINPEFLLYQICSPSFYQNLISEVKGVTRPRVNTKILRKMPLYLPDLKKQGEIIRVIKESLSATTKVENEIARSEQKIVQLKQAILKKAFEGNL</sequence>
<dbReference type="Gene3D" id="3.90.220.20">
    <property type="entry name" value="DNA methylase specificity domains"/>
    <property type="match status" value="2"/>
</dbReference>
<comment type="similarity">
    <text evidence="1">Belongs to the type-I restriction system S methylase family.</text>
</comment>
<proteinExistence type="inferred from homology"/>
<feature type="domain" description="Type I restriction modification DNA specificity" evidence="5">
    <location>
        <begin position="13"/>
        <end position="183"/>
    </location>
</feature>
<evidence type="ECO:0000256" key="4">
    <source>
        <dbReference type="SAM" id="Coils"/>
    </source>
</evidence>
<keyword evidence="4" id="KW-0175">Coiled coil</keyword>
<dbReference type="InterPro" id="IPR000055">
    <property type="entry name" value="Restrct_endonuc_typeI_TRD"/>
</dbReference>
<dbReference type="EMBL" id="CP093442">
    <property type="protein sequence ID" value="UOF01495.1"/>
    <property type="molecule type" value="Genomic_DNA"/>
</dbReference>
<evidence type="ECO:0000256" key="2">
    <source>
        <dbReference type="ARBA" id="ARBA00022747"/>
    </source>
</evidence>
<reference evidence="6" key="1">
    <citation type="submission" date="2022-03" db="EMBL/GenBank/DDBJ databases">
        <title>Genome Identification and Characterization of new species Bdellovibrio reynosense LBG001 sp. nov. from a Mexico soil sample.</title>
        <authorList>
            <person name="Camilli A."/>
            <person name="Ajao Y."/>
            <person name="Guo X."/>
        </authorList>
    </citation>
    <scope>NUCLEOTIDE SEQUENCE</scope>
    <source>
        <strain evidence="6">LBG001</strain>
    </source>
</reference>
<feature type="coiled-coil region" evidence="4">
    <location>
        <begin position="170"/>
        <end position="197"/>
    </location>
</feature>
<evidence type="ECO:0000313" key="7">
    <source>
        <dbReference type="Proteomes" id="UP000830116"/>
    </source>
</evidence>
<keyword evidence="6" id="KW-0378">Hydrolase</keyword>
<dbReference type="GO" id="GO:0016787">
    <property type="term" value="F:hydrolase activity"/>
    <property type="evidence" value="ECO:0007669"/>
    <property type="project" value="UniProtKB-KW"/>
</dbReference>
<dbReference type="InterPro" id="IPR044946">
    <property type="entry name" value="Restrct_endonuc_typeI_TRD_sf"/>
</dbReference>
<evidence type="ECO:0000259" key="5">
    <source>
        <dbReference type="Pfam" id="PF01420"/>
    </source>
</evidence>
<evidence type="ECO:0000256" key="1">
    <source>
        <dbReference type="ARBA" id="ARBA00010923"/>
    </source>
</evidence>
<dbReference type="PANTHER" id="PTHR30408:SF12">
    <property type="entry name" value="TYPE I RESTRICTION ENZYME MJAVIII SPECIFICITY SUBUNIT"/>
    <property type="match status" value="1"/>
</dbReference>
<dbReference type="GO" id="GO:0004519">
    <property type="term" value="F:endonuclease activity"/>
    <property type="evidence" value="ECO:0007669"/>
    <property type="project" value="UniProtKB-KW"/>
</dbReference>
<accession>A0ABY4CH05</accession>
<evidence type="ECO:0000256" key="3">
    <source>
        <dbReference type="ARBA" id="ARBA00023125"/>
    </source>
</evidence>
<dbReference type="SUPFAM" id="SSF116734">
    <property type="entry name" value="DNA methylase specificity domain"/>
    <property type="match status" value="2"/>
</dbReference>
<evidence type="ECO:0000313" key="6">
    <source>
        <dbReference type="EMBL" id="UOF01495.1"/>
    </source>
</evidence>
<dbReference type="Pfam" id="PF01420">
    <property type="entry name" value="Methylase_S"/>
    <property type="match status" value="2"/>
</dbReference>
<dbReference type="PANTHER" id="PTHR30408">
    <property type="entry name" value="TYPE-1 RESTRICTION ENZYME ECOKI SPECIFICITY PROTEIN"/>
    <property type="match status" value="1"/>
</dbReference>
<dbReference type="Proteomes" id="UP000830116">
    <property type="component" value="Chromosome"/>
</dbReference>
<keyword evidence="3" id="KW-0238">DNA-binding</keyword>
<protein>
    <submittedName>
        <fullName evidence="6">Restriction endonuclease subunit S</fullName>
        <ecNumber evidence="6">3.1.21.-</ecNumber>
    </submittedName>
</protein>
<gene>
    <name evidence="6" type="ORF">MNR06_00825</name>
</gene>
<dbReference type="InterPro" id="IPR052021">
    <property type="entry name" value="Type-I_RS_S_subunit"/>
</dbReference>
<name>A0ABY4CH05_9BACT</name>
<keyword evidence="6" id="KW-0255">Endonuclease</keyword>
<keyword evidence="7" id="KW-1185">Reference proteome</keyword>